<gene>
    <name evidence="2" type="ORF">AZOBR_70018</name>
</gene>
<reference evidence="2 3" key="1">
    <citation type="journal article" date="2011" name="PLoS Genet.">
        <title>Azospirillum genomes reveal transition of bacteria from aquatic to terrestrial environments.</title>
        <authorList>
            <person name="Wisniewski-Dye F."/>
            <person name="Borziak K."/>
            <person name="Khalsa-Moyers G."/>
            <person name="Alexandre G."/>
            <person name="Sukharnikov L.O."/>
            <person name="Wuichet K."/>
            <person name="Hurst G.B."/>
            <person name="McDonald W.H."/>
            <person name="Robertson J.S."/>
            <person name="Barbe V."/>
            <person name="Calteau A."/>
            <person name="Rouy Z."/>
            <person name="Mangenot S."/>
            <person name="Prigent-Combaret C."/>
            <person name="Normand P."/>
            <person name="Boyer M."/>
            <person name="Siguier P."/>
            <person name="Dessaux Y."/>
            <person name="Elmerich C."/>
            <person name="Condemine G."/>
            <person name="Krishnen G."/>
            <person name="Kennedy I."/>
            <person name="Paterson A.H."/>
            <person name="Gonzalez V."/>
            <person name="Mavingui P."/>
            <person name="Zhulin I.B."/>
        </authorList>
    </citation>
    <scope>NUCLEOTIDE SEQUENCE [LARGE SCALE GENOMIC DNA]</scope>
    <source>
        <strain evidence="2 3">Sp245</strain>
    </source>
</reference>
<accession>A0A9P1JPP5</accession>
<evidence type="ECO:0000313" key="2">
    <source>
        <dbReference type="EMBL" id="CCC97382.1"/>
    </source>
</evidence>
<feature type="compositionally biased region" description="Pro residues" evidence="1">
    <location>
        <begin position="1"/>
        <end position="10"/>
    </location>
</feature>
<proteinExistence type="predicted"/>
<dbReference type="EMBL" id="HE577327">
    <property type="protein sequence ID" value="CCC97382.1"/>
    <property type="molecule type" value="Genomic_DNA"/>
</dbReference>
<keyword evidence="3" id="KW-1185">Reference proteome</keyword>
<dbReference type="Proteomes" id="UP000007319">
    <property type="component" value="Chromosome"/>
</dbReference>
<dbReference type="KEGG" id="abs:AZOBR_70018"/>
<feature type="region of interest" description="Disordered" evidence="1">
    <location>
        <begin position="1"/>
        <end position="22"/>
    </location>
</feature>
<protein>
    <submittedName>
        <fullName evidence="2">Uncharacterized protein</fullName>
    </submittedName>
</protein>
<dbReference type="AlphaFoldDB" id="A0A9P1JPP5"/>
<organism evidence="2 3">
    <name type="scientific">Azospirillum baldaniorum</name>
    <dbReference type="NCBI Taxonomy" id="1064539"/>
    <lineage>
        <taxon>Bacteria</taxon>
        <taxon>Pseudomonadati</taxon>
        <taxon>Pseudomonadota</taxon>
        <taxon>Alphaproteobacteria</taxon>
        <taxon>Rhodospirillales</taxon>
        <taxon>Azospirillaceae</taxon>
        <taxon>Azospirillum</taxon>
    </lineage>
</organism>
<evidence type="ECO:0000313" key="3">
    <source>
        <dbReference type="Proteomes" id="UP000007319"/>
    </source>
</evidence>
<evidence type="ECO:0000256" key="1">
    <source>
        <dbReference type="SAM" id="MobiDB-lite"/>
    </source>
</evidence>
<sequence length="22" mass="2221">MARPGGPPSFPGAVRGPQTIRA</sequence>
<name>A0A9P1JPP5_9PROT</name>